<evidence type="ECO:0000256" key="3">
    <source>
        <dbReference type="ARBA" id="ARBA00023163"/>
    </source>
</evidence>
<dbReference type="Pfam" id="PF01638">
    <property type="entry name" value="HxlR"/>
    <property type="match status" value="1"/>
</dbReference>
<dbReference type="PANTHER" id="PTHR33204:SF18">
    <property type="entry name" value="TRANSCRIPTIONAL REGULATORY PROTEIN"/>
    <property type="match status" value="1"/>
</dbReference>
<dbReference type="Gene3D" id="1.10.10.10">
    <property type="entry name" value="Winged helix-like DNA-binding domain superfamily/Winged helix DNA-binding domain"/>
    <property type="match status" value="1"/>
</dbReference>
<dbReference type="GO" id="GO:0003677">
    <property type="term" value="F:DNA binding"/>
    <property type="evidence" value="ECO:0007669"/>
    <property type="project" value="UniProtKB-KW"/>
</dbReference>
<accession>A0A5C4TJ12</accession>
<dbReference type="InterPro" id="IPR036390">
    <property type="entry name" value="WH_DNA-bd_sf"/>
</dbReference>
<organism evidence="5 6">
    <name type="scientific">Fructilactobacillus sanfranciscensis</name>
    <name type="common">Lactobacillus sanfranciscensis</name>
    <dbReference type="NCBI Taxonomy" id="1625"/>
    <lineage>
        <taxon>Bacteria</taxon>
        <taxon>Bacillati</taxon>
        <taxon>Bacillota</taxon>
        <taxon>Bacilli</taxon>
        <taxon>Lactobacillales</taxon>
        <taxon>Lactobacillaceae</taxon>
        <taxon>Fructilactobacillus</taxon>
    </lineage>
</organism>
<comment type="caution">
    <text evidence="5">The sequence shown here is derived from an EMBL/GenBank/DDBJ whole genome shotgun (WGS) entry which is preliminary data.</text>
</comment>
<dbReference type="EMBL" id="QFCR01000030">
    <property type="protein sequence ID" value="TNK89871.1"/>
    <property type="molecule type" value="Genomic_DNA"/>
</dbReference>
<dbReference type="RefSeq" id="WP_139562507.1">
    <property type="nucleotide sequence ID" value="NZ_JARBEV010000029.1"/>
</dbReference>
<proteinExistence type="predicted"/>
<evidence type="ECO:0000256" key="2">
    <source>
        <dbReference type="ARBA" id="ARBA00023125"/>
    </source>
</evidence>
<dbReference type="AlphaFoldDB" id="A0A5C4TJ12"/>
<evidence type="ECO:0000256" key="1">
    <source>
        <dbReference type="ARBA" id="ARBA00023015"/>
    </source>
</evidence>
<dbReference type="SUPFAM" id="SSF46785">
    <property type="entry name" value="Winged helix' DNA-binding domain"/>
    <property type="match status" value="1"/>
</dbReference>
<reference evidence="5 6" key="1">
    <citation type="submission" date="2018-05" db="EMBL/GenBank/DDBJ databases">
        <title>Lactobacillus sanfranciscensis Ah4 draft denome sequence.</title>
        <authorList>
            <person name="Zhang G."/>
        </authorList>
    </citation>
    <scope>NUCLEOTIDE SEQUENCE [LARGE SCALE GENOMIC DNA]</scope>
    <source>
        <strain evidence="5 6">Ah4</strain>
    </source>
</reference>
<gene>
    <name evidence="5" type="ORF">DID87_06510</name>
</gene>
<evidence type="ECO:0000313" key="6">
    <source>
        <dbReference type="Proteomes" id="UP000313312"/>
    </source>
</evidence>
<name>A0A5C4TJ12_FRUSA</name>
<keyword evidence="2" id="KW-0238">DNA-binding</keyword>
<dbReference type="InterPro" id="IPR036388">
    <property type="entry name" value="WH-like_DNA-bd_sf"/>
</dbReference>
<dbReference type="PROSITE" id="PS51118">
    <property type="entry name" value="HTH_HXLR"/>
    <property type="match status" value="1"/>
</dbReference>
<evidence type="ECO:0000313" key="5">
    <source>
        <dbReference type="EMBL" id="TNK89871.1"/>
    </source>
</evidence>
<dbReference type="InterPro" id="IPR002577">
    <property type="entry name" value="HTH_HxlR"/>
</dbReference>
<evidence type="ECO:0000259" key="4">
    <source>
        <dbReference type="PROSITE" id="PS51118"/>
    </source>
</evidence>
<dbReference type="PANTHER" id="PTHR33204">
    <property type="entry name" value="TRANSCRIPTIONAL REGULATOR, MARR FAMILY"/>
    <property type="match status" value="1"/>
</dbReference>
<dbReference type="Proteomes" id="UP000313312">
    <property type="component" value="Unassembled WGS sequence"/>
</dbReference>
<feature type="domain" description="HTH hxlR-type" evidence="4">
    <location>
        <begin position="6"/>
        <end position="104"/>
    </location>
</feature>
<keyword evidence="1" id="KW-0805">Transcription regulation</keyword>
<keyword evidence="3" id="KW-0804">Transcription</keyword>
<sequence length="104" mass="12166">MTEKSCLHEPVFDLFGKKWTTLILREIMNGNNHYGKLLKIIPNISSRTLSSRLRMLEENGIVIRNVYDTIPPSVEYNLTKIGQKTRKIFVAMSEWQAEWKKVNN</sequence>
<protein>
    <submittedName>
        <fullName evidence="5">Transcriptional regulator</fullName>
    </submittedName>
</protein>